<feature type="transmembrane region" description="Helical" evidence="2">
    <location>
        <begin position="55"/>
        <end position="78"/>
    </location>
</feature>
<accession>A0A2W5DF89</accession>
<keyword evidence="2" id="KW-0472">Membrane</keyword>
<evidence type="ECO:0000313" key="4">
    <source>
        <dbReference type="Proteomes" id="UP000249633"/>
    </source>
</evidence>
<evidence type="ECO:0000256" key="1">
    <source>
        <dbReference type="SAM" id="MobiDB-lite"/>
    </source>
</evidence>
<sequence>MATRTERARLKVEQRRRLTLFFNKEARTSAADALKKASWALAAANATLGLAKGSLAYMAIVVVGWLVAQTLAVILLSIEEKKGSQEPEEQQHASTSGLRGKRTQLRS</sequence>
<gene>
    <name evidence="3" type="ORF">DI603_17870</name>
</gene>
<comment type="caution">
    <text evidence="3">The sequence shown here is derived from an EMBL/GenBank/DDBJ whole genome shotgun (WGS) entry which is preliminary data.</text>
</comment>
<proteinExistence type="predicted"/>
<dbReference type="AlphaFoldDB" id="A0A2W5DF89"/>
<feature type="compositionally biased region" description="Basic and acidic residues" evidence="1">
    <location>
        <begin position="82"/>
        <end position="91"/>
    </location>
</feature>
<organism evidence="3 4">
    <name type="scientific">Roseateles depolymerans</name>
    <dbReference type="NCBI Taxonomy" id="76731"/>
    <lineage>
        <taxon>Bacteria</taxon>
        <taxon>Pseudomonadati</taxon>
        <taxon>Pseudomonadota</taxon>
        <taxon>Betaproteobacteria</taxon>
        <taxon>Burkholderiales</taxon>
        <taxon>Sphaerotilaceae</taxon>
        <taxon>Roseateles</taxon>
    </lineage>
</organism>
<keyword evidence="2" id="KW-1133">Transmembrane helix</keyword>
<dbReference type="Proteomes" id="UP000249633">
    <property type="component" value="Unassembled WGS sequence"/>
</dbReference>
<name>A0A2W5DF89_9BURK</name>
<keyword evidence="2" id="KW-0812">Transmembrane</keyword>
<dbReference type="EMBL" id="QFOD01000019">
    <property type="protein sequence ID" value="PZP29083.1"/>
    <property type="molecule type" value="Genomic_DNA"/>
</dbReference>
<reference evidence="3 4" key="1">
    <citation type="submission" date="2017-08" db="EMBL/GenBank/DDBJ databases">
        <title>Infants hospitalized years apart are colonized by the same room-sourced microbial strains.</title>
        <authorList>
            <person name="Brooks B."/>
            <person name="Olm M.R."/>
            <person name="Firek B.A."/>
            <person name="Baker R."/>
            <person name="Thomas B.C."/>
            <person name="Morowitz M.J."/>
            <person name="Banfield J.F."/>
        </authorList>
    </citation>
    <scope>NUCLEOTIDE SEQUENCE [LARGE SCALE GENOMIC DNA]</scope>
    <source>
        <strain evidence="3">S2_012_000_R2_81</strain>
    </source>
</reference>
<protein>
    <submittedName>
        <fullName evidence="3">Uncharacterized protein</fullName>
    </submittedName>
</protein>
<feature type="region of interest" description="Disordered" evidence="1">
    <location>
        <begin position="82"/>
        <end position="107"/>
    </location>
</feature>
<evidence type="ECO:0000256" key="2">
    <source>
        <dbReference type="SAM" id="Phobius"/>
    </source>
</evidence>
<evidence type="ECO:0000313" key="3">
    <source>
        <dbReference type="EMBL" id="PZP29083.1"/>
    </source>
</evidence>